<dbReference type="Gene3D" id="3.40.50.2000">
    <property type="entry name" value="Glycogen Phosphorylase B"/>
    <property type="match status" value="2"/>
</dbReference>
<sequence length="333" mass="37535">MDPKNILVIAIARFGDTLLITPVIHALKERWPNARIHVLAHKRSACILQHNPDIFSVKPFSKKRARWRGWLPHKPYDLALVYGNDHSLVQYARRQSQHVVAFAENNQKQSGITWVAYPKELMVAQKERALLINALGIYPTNWQLRYSISSEEKQFAQQFIESNALINKHIIGLQLQSFPAKAYRDWPIEHFLQLAKQIMTHDEQAYFLLLGGKESQQVAIELAKKIGTEHCLALAGQVSMRENAAIMAHLSLYIGVDTGPTHLAGALGIPMVAMYHSYHPGCYLAPLQHSCCHIIQHPIALADASREDSMSDISVANVWHAVSDILNGIKVKQ</sequence>
<dbReference type="RefSeq" id="WP_004246480.1">
    <property type="nucleotide sequence ID" value="NZ_BGKS01000006.1"/>
</dbReference>
<dbReference type="GO" id="GO:0005829">
    <property type="term" value="C:cytosol"/>
    <property type="evidence" value="ECO:0007669"/>
    <property type="project" value="TreeGrafter"/>
</dbReference>
<dbReference type="CDD" id="cd03789">
    <property type="entry name" value="GT9_LPS_heptosyltransferase"/>
    <property type="match status" value="1"/>
</dbReference>
<dbReference type="EMBL" id="CP021694">
    <property type="protein sequence ID" value="ARX32923.1"/>
    <property type="molecule type" value="Genomic_DNA"/>
</dbReference>
<reference evidence="3 5" key="1">
    <citation type="submission" date="2017-05" db="EMBL/GenBank/DDBJ databases">
        <title>Whole genome sequencing of Proteus mirabilis AR_0155.</title>
        <authorList>
            <person name="Conlan S."/>
            <person name="Thomas P.J."/>
            <person name="Mullikin J."/>
            <person name="Frank K.M."/>
            <person name="Segre J.A."/>
        </authorList>
    </citation>
    <scope>NUCLEOTIDE SEQUENCE [LARGE SCALE GENOMIC DNA]</scope>
    <source>
        <strain evidence="3 5">AR_0155</strain>
    </source>
</reference>
<dbReference type="GO" id="GO:0008713">
    <property type="term" value="F:ADP-heptose-lipopolysaccharide heptosyltransferase activity"/>
    <property type="evidence" value="ECO:0007669"/>
    <property type="project" value="TreeGrafter"/>
</dbReference>
<dbReference type="PANTHER" id="PTHR30160">
    <property type="entry name" value="TETRAACYLDISACCHARIDE 4'-KINASE-RELATED"/>
    <property type="match status" value="1"/>
</dbReference>
<gene>
    <name evidence="4" type="primary">rfaQ_2</name>
    <name evidence="3" type="ORF">AM402_01775</name>
    <name evidence="4" type="ORF">NCTC11938_00134</name>
</gene>
<evidence type="ECO:0000313" key="6">
    <source>
        <dbReference type="Proteomes" id="UP000254191"/>
    </source>
</evidence>
<dbReference type="EMBL" id="UGTS01000001">
    <property type="protein sequence ID" value="SUC11928.1"/>
    <property type="molecule type" value="Genomic_DNA"/>
</dbReference>
<evidence type="ECO:0000256" key="1">
    <source>
        <dbReference type="ARBA" id="ARBA00022676"/>
    </source>
</evidence>
<dbReference type="EC" id="2.-.-.-" evidence="4"/>
<dbReference type="STRING" id="584.AOUC001_18850"/>
<protein>
    <submittedName>
        <fullName evidence="4">Glycosyl transferase</fullName>
        <ecNumber evidence="4">2.-.-.-</ecNumber>
    </submittedName>
    <submittedName>
        <fullName evidence="3">WalO protein</fullName>
    </submittedName>
</protein>
<dbReference type="AlphaFoldDB" id="A0A1Z1SPR0"/>
<accession>A0A1Z1SPR0</accession>
<dbReference type="Proteomes" id="UP000254191">
    <property type="component" value="Unassembled WGS sequence"/>
</dbReference>
<dbReference type="Proteomes" id="UP000195540">
    <property type="component" value="Chromosome"/>
</dbReference>
<evidence type="ECO:0000313" key="3">
    <source>
        <dbReference type="EMBL" id="ARX32923.1"/>
    </source>
</evidence>
<dbReference type="SUPFAM" id="SSF53756">
    <property type="entry name" value="UDP-Glycosyltransferase/glycogen phosphorylase"/>
    <property type="match status" value="1"/>
</dbReference>
<dbReference type="InterPro" id="IPR051199">
    <property type="entry name" value="LPS_LOS_Heptosyltrfase"/>
</dbReference>
<evidence type="ECO:0000256" key="2">
    <source>
        <dbReference type="ARBA" id="ARBA00022679"/>
    </source>
</evidence>
<dbReference type="InterPro" id="IPR002201">
    <property type="entry name" value="Glyco_trans_9"/>
</dbReference>
<dbReference type="Pfam" id="PF01075">
    <property type="entry name" value="Glyco_transf_9"/>
    <property type="match status" value="1"/>
</dbReference>
<reference evidence="4 6" key="2">
    <citation type="submission" date="2018-06" db="EMBL/GenBank/DDBJ databases">
        <authorList>
            <consortium name="Pathogen Informatics"/>
            <person name="Doyle S."/>
        </authorList>
    </citation>
    <scope>NUCLEOTIDE SEQUENCE [LARGE SCALE GENOMIC DNA]</scope>
    <source>
        <strain evidence="4 6">NCTC11938</strain>
    </source>
</reference>
<name>A0A1Z1SPR0_PROMI</name>
<proteinExistence type="predicted"/>
<keyword evidence="2 4" id="KW-0808">Transferase</keyword>
<keyword evidence="1" id="KW-0328">Glycosyltransferase</keyword>
<dbReference type="GO" id="GO:0009244">
    <property type="term" value="P:lipopolysaccharide core region biosynthetic process"/>
    <property type="evidence" value="ECO:0007669"/>
    <property type="project" value="TreeGrafter"/>
</dbReference>
<organism evidence="4 6">
    <name type="scientific">Proteus mirabilis</name>
    <dbReference type="NCBI Taxonomy" id="584"/>
    <lineage>
        <taxon>Bacteria</taxon>
        <taxon>Pseudomonadati</taxon>
        <taxon>Pseudomonadota</taxon>
        <taxon>Gammaproteobacteria</taxon>
        <taxon>Enterobacterales</taxon>
        <taxon>Morganellaceae</taxon>
        <taxon>Proteus</taxon>
    </lineage>
</organism>
<evidence type="ECO:0000313" key="4">
    <source>
        <dbReference type="EMBL" id="SUC11928.1"/>
    </source>
</evidence>
<evidence type="ECO:0000313" key="5">
    <source>
        <dbReference type="Proteomes" id="UP000195540"/>
    </source>
</evidence>